<dbReference type="GO" id="GO:0006355">
    <property type="term" value="P:regulation of DNA-templated transcription"/>
    <property type="evidence" value="ECO:0007669"/>
    <property type="project" value="InterPro"/>
</dbReference>
<protein>
    <submittedName>
        <fullName evidence="4">PAS domain-containing protein</fullName>
    </submittedName>
</protein>
<dbReference type="GO" id="GO:0016791">
    <property type="term" value="F:phosphatase activity"/>
    <property type="evidence" value="ECO:0007669"/>
    <property type="project" value="TreeGrafter"/>
</dbReference>
<dbReference type="Pfam" id="PF07228">
    <property type="entry name" value="SpoIIE"/>
    <property type="match status" value="1"/>
</dbReference>
<dbReference type="InterPro" id="IPR000014">
    <property type="entry name" value="PAS"/>
</dbReference>
<dbReference type="InterPro" id="IPR013767">
    <property type="entry name" value="PAS_fold"/>
</dbReference>
<dbReference type="InterPro" id="IPR001932">
    <property type="entry name" value="PPM-type_phosphatase-like_dom"/>
</dbReference>
<dbReference type="InterPro" id="IPR052016">
    <property type="entry name" value="Bact_Sigma-Reg"/>
</dbReference>
<gene>
    <name evidence="4" type="ORF">BJ968_002269</name>
</gene>
<dbReference type="Gene3D" id="3.30.450.20">
    <property type="entry name" value="PAS domain"/>
    <property type="match status" value="1"/>
</dbReference>
<dbReference type="Pfam" id="PF01590">
    <property type="entry name" value="GAF"/>
    <property type="match status" value="1"/>
</dbReference>
<dbReference type="SMART" id="SM00091">
    <property type="entry name" value="PAS"/>
    <property type="match status" value="1"/>
</dbReference>
<dbReference type="Gene3D" id="3.30.450.40">
    <property type="match status" value="1"/>
</dbReference>
<keyword evidence="1" id="KW-0378">Hydrolase</keyword>
<dbReference type="PANTHER" id="PTHR43156:SF2">
    <property type="entry name" value="STAGE II SPORULATION PROTEIN E"/>
    <property type="match status" value="1"/>
</dbReference>
<evidence type="ECO:0000313" key="4">
    <source>
        <dbReference type="EMBL" id="NYD22729.1"/>
    </source>
</evidence>
<dbReference type="InterPro" id="IPR003018">
    <property type="entry name" value="GAF"/>
</dbReference>
<dbReference type="Gene3D" id="3.60.40.10">
    <property type="entry name" value="PPM-type phosphatase domain"/>
    <property type="match status" value="1"/>
</dbReference>
<dbReference type="SMART" id="SM00331">
    <property type="entry name" value="PP2C_SIG"/>
    <property type="match status" value="1"/>
</dbReference>
<accession>A0A7Y9DLD3</accession>
<dbReference type="AlphaFoldDB" id="A0A7Y9DLD3"/>
<dbReference type="Pfam" id="PF00989">
    <property type="entry name" value="PAS"/>
    <property type="match status" value="1"/>
</dbReference>
<evidence type="ECO:0000256" key="2">
    <source>
        <dbReference type="SAM" id="MobiDB-lite"/>
    </source>
</evidence>
<evidence type="ECO:0000259" key="3">
    <source>
        <dbReference type="PROSITE" id="PS50112"/>
    </source>
</evidence>
<feature type="compositionally biased region" description="Pro residues" evidence="2">
    <location>
        <begin position="1"/>
        <end position="11"/>
    </location>
</feature>
<evidence type="ECO:0000313" key="5">
    <source>
        <dbReference type="Proteomes" id="UP000521922"/>
    </source>
</evidence>
<evidence type="ECO:0000256" key="1">
    <source>
        <dbReference type="ARBA" id="ARBA00022801"/>
    </source>
</evidence>
<dbReference type="RefSeq" id="WP_179751918.1">
    <property type="nucleotide sequence ID" value="NZ_BAAAGN010000009.1"/>
</dbReference>
<keyword evidence="5" id="KW-1185">Reference proteome</keyword>
<dbReference type="InterPro" id="IPR029016">
    <property type="entry name" value="GAF-like_dom_sf"/>
</dbReference>
<dbReference type="PROSITE" id="PS50112">
    <property type="entry name" value="PAS"/>
    <property type="match status" value="1"/>
</dbReference>
<dbReference type="SUPFAM" id="SSF55785">
    <property type="entry name" value="PYP-like sensor domain (PAS domain)"/>
    <property type="match status" value="1"/>
</dbReference>
<reference evidence="4 5" key="1">
    <citation type="submission" date="2020-07" db="EMBL/GenBank/DDBJ databases">
        <title>Sequencing the genomes of 1000 actinobacteria strains.</title>
        <authorList>
            <person name="Klenk H.-P."/>
        </authorList>
    </citation>
    <scope>NUCLEOTIDE SEQUENCE [LARGE SCALE GENOMIC DNA]</scope>
    <source>
        <strain evidence="4 5">DSM 7487</strain>
    </source>
</reference>
<dbReference type="EMBL" id="JACCBB010000001">
    <property type="protein sequence ID" value="NYD22729.1"/>
    <property type="molecule type" value="Genomic_DNA"/>
</dbReference>
<feature type="region of interest" description="Disordered" evidence="2">
    <location>
        <begin position="1"/>
        <end position="21"/>
    </location>
</feature>
<sequence length="596" mass="62296">MQPQQDPPAPAPVAGRPPGERDTRVAVDAVLLPSVFSGTPVAVVALDRDGAVTALTPVAERLLGCAEADLVGRPLLEHLHHQHPDGRVVPPADSPILAALEQARPAAGDGVFVRGDGSALGLAWAFAPTVLARTLVGGVLTFSDTAAQHAEAARQRRHVAAVEEANVRLALLAEVARVLGETDDVVAGLRALADLVVPVLADWVTVDVLAEDGTSLERVALTHRDPARRAATAARVGPLPPLRPGMTSRLAQVLHGATPQHQRMPPPDQLRSLVVDDLAAERVALGLELGASEWITAPLRARGRTLGAITLVRADGSRPYRAEDLDFAADLAARAGTLLDTTRVLSRQVSRAEQMQRALLPDLTARIGPLELAGLYQPASDLAQVGGDWYDAFVLPDESTGLVIGDVAGHDLHAATRMGAIRHKLRALAGDRIAPPSDVVARLDRVLQRFAPDDLATAVYARLDTTPRGPRLQWSNAGHPPPLLLTGGRPPRLLDDVVDLPLGVADLDRTDAEVHLGGPGGQGGAAPVTLVLYSDGLVERPGESLTAGLRRLLDAGADLAGVPLADVGPELLARLDPTGLDDIAVLTARLGPPGAG</sequence>
<dbReference type="InterPro" id="IPR036457">
    <property type="entry name" value="PPM-type-like_dom_sf"/>
</dbReference>
<feature type="domain" description="PAS" evidence="3">
    <location>
        <begin position="28"/>
        <end position="80"/>
    </location>
</feature>
<dbReference type="CDD" id="cd00130">
    <property type="entry name" value="PAS"/>
    <property type="match status" value="1"/>
</dbReference>
<dbReference type="Proteomes" id="UP000521922">
    <property type="component" value="Unassembled WGS sequence"/>
</dbReference>
<name>A0A7Y9DLD3_9ACTN</name>
<dbReference type="SUPFAM" id="SSF55781">
    <property type="entry name" value="GAF domain-like"/>
    <property type="match status" value="1"/>
</dbReference>
<organism evidence="4 5">
    <name type="scientific">Kineococcus aurantiacus</name>
    <dbReference type="NCBI Taxonomy" id="37633"/>
    <lineage>
        <taxon>Bacteria</taxon>
        <taxon>Bacillati</taxon>
        <taxon>Actinomycetota</taxon>
        <taxon>Actinomycetes</taxon>
        <taxon>Kineosporiales</taxon>
        <taxon>Kineosporiaceae</taxon>
        <taxon>Kineococcus</taxon>
    </lineage>
</organism>
<proteinExistence type="predicted"/>
<comment type="caution">
    <text evidence="4">The sequence shown here is derived from an EMBL/GenBank/DDBJ whole genome shotgun (WGS) entry which is preliminary data.</text>
</comment>
<dbReference type="PANTHER" id="PTHR43156">
    <property type="entry name" value="STAGE II SPORULATION PROTEIN E-RELATED"/>
    <property type="match status" value="1"/>
</dbReference>
<dbReference type="InterPro" id="IPR035965">
    <property type="entry name" value="PAS-like_dom_sf"/>
</dbReference>